<reference evidence="1" key="1">
    <citation type="submission" date="2014-11" db="EMBL/GenBank/DDBJ databases">
        <authorList>
            <person name="Amaro Gonzalez C."/>
        </authorList>
    </citation>
    <scope>NUCLEOTIDE SEQUENCE</scope>
</reference>
<sequence length="29" mass="3194">MEPMVDILEVGGKIKTKMQTQNSASNKKS</sequence>
<protein>
    <submittedName>
        <fullName evidence="1">Uncharacterized protein</fullName>
    </submittedName>
</protein>
<organism evidence="1">
    <name type="scientific">Anguilla anguilla</name>
    <name type="common">European freshwater eel</name>
    <name type="synonym">Muraena anguilla</name>
    <dbReference type="NCBI Taxonomy" id="7936"/>
    <lineage>
        <taxon>Eukaryota</taxon>
        <taxon>Metazoa</taxon>
        <taxon>Chordata</taxon>
        <taxon>Craniata</taxon>
        <taxon>Vertebrata</taxon>
        <taxon>Euteleostomi</taxon>
        <taxon>Actinopterygii</taxon>
        <taxon>Neopterygii</taxon>
        <taxon>Teleostei</taxon>
        <taxon>Anguilliformes</taxon>
        <taxon>Anguillidae</taxon>
        <taxon>Anguilla</taxon>
    </lineage>
</organism>
<reference evidence="1" key="2">
    <citation type="journal article" date="2015" name="Fish Shellfish Immunol.">
        <title>Early steps in the European eel (Anguilla anguilla)-Vibrio vulnificus interaction in the gills: Role of the RtxA13 toxin.</title>
        <authorList>
            <person name="Callol A."/>
            <person name="Pajuelo D."/>
            <person name="Ebbesson L."/>
            <person name="Teles M."/>
            <person name="MacKenzie S."/>
            <person name="Amaro C."/>
        </authorList>
    </citation>
    <scope>NUCLEOTIDE SEQUENCE</scope>
</reference>
<dbReference type="EMBL" id="GBXM01064853">
    <property type="protein sequence ID" value="JAH43724.1"/>
    <property type="molecule type" value="Transcribed_RNA"/>
</dbReference>
<evidence type="ECO:0000313" key="1">
    <source>
        <dbReference type="EMBL" id="JAH43724.1"/>
    </source>
</evidence>
<accession>A0A0E9SQW3</accession>
<name>A0A0E9SQW3_ANGAN</name>
<dbReference type="AlphaFoldDB" id="A0A0E9SQW3"/>
<proteinExistence type="predicted"/>